<dbReference type="PRINTS" id="PR00463">
    <property type="entry name" value="EP450I"/>
</dbReference>
<dbReference type="GO" id="GO:0004497">
    <property type="term" value="F:monooxygenase activity"/>
    <property type="evidence" value="ECO:0007669"/>
    <property type="project" value="UniProtKB-KW"/>
</dbReference>
<dbReference type="GO" id="GO:0016705">
    <property type="term" value="F:oxidoreductase activity, acting on paired donors, with incorporation or reduction of molecular oxygen"/>
    <property type="evidence" value="ECO:0007669"/>
    <property type="project" value="InterPro"/>
</dbReference>
<dbReference type="PANTHER" id="PTHR24305:SF166">
    <property type="entry name" value="CYTOCHROME P450 12A4, MITOCHONDRIAL-RELATED"/>
    <property type="match status" value="1"/>
</dbReference>
<evidence type="ECO:0000256" key="8">
    <source>
        <dbReference type="ARBA" id="ARBA00023033"/>
    </source>
</evidence>
<keyword evidence="5 9" id="KW-0479">Metal-binding</keyword>
<accession>A0A1C7LRN2</accession>
<protein>
    <submittedName>
        <fullName evidence="11">11-oxo-beta-amyrin 30-oxidase</fullName>
    </submittedName>
</protein>
<dbReference type="PANTHER" id="PTHR24305">
    <property type="entry name" value="CYTOCHROME P450"/>
    <property type="match status" value="1"/>
</dbReference>
<evidence type="ECO:0000256" key="6">
    <source>
        <dbReference type="ARBA" id="ARBA00023002"/>
    </source>
</evidence>
<evidence type="ECO:0000256" key="1">
    <source>
        <dbReference type="ARBA" id="ARBA00001971"/>
    </source>
</evidence>
<evidence type="ECO:0000256" key="3">
    <source>
        <dbReference type="ARBA" id="ARBA00010617"/>
    </source>
</evidence>
<dbReference type="GO" id="GO:0005506">
    <property type="term" value="F:iron ion binding"/>
    <property type="evidence" value="ECO:0007669"/>
    <property type="project" value="InterPro"/>
</dbReference>
<dbReference type="GO" id="GO:0020037">
    <property type="term" value="F:heme binding"/>
    <property type="evidence" value="ECO:0007669"/>
    <property type="project" value="InterPro"/>
</dbReference>
<keyword evidence="8" id="KW-0503">Monooxygenase</keyword>
<comment type="cofactor">
    <cofactor evidence="1 9">
        <name>heme</name>
        <dbReference type="ChEBI" id="CHEBI:30413"/>
    </cofactor>
</comment>
<dbReference type="PRINTS" id="PR00385">
    <property type="entry name" value="P450"/>
</dbReference>
<gene>
    <name evidence="11" type="ORF">A0H81_12724</name>
</gene>
<comment type="pathway">
    <text evidence="2">Secondary metabolite biosynthesis.</text>
</comment>
<dbReference type="Pfam" id="PF00067">
    <property type="entry name" value="p450"/>
    <property type="match status" value="1"/>
</dbReference>
<comment type="caution">
    <text evidence="11">The sequence shown here is derived from an EMBL/GenBank/DDBJ whole genome shotgun (WGS) entry which is preliminary data.</text>
</comment>
<keyword evidence="7 9" id="KW-0408">Iron</keyword>
<dbReference type="AlphaFoldDB" id="A0A1C7LRN2"/>
<feature type="binding site" description="axial binding residue" evidence="9">
    <location>
        <position position="530"/>
    </location>
    <ligand>
        <name>heme</name>
        <dbReference type="ChEBI" id="CHEBI:30413"/>
    </ligand>
    <ligandPart>
        <name>Fe</name>
        <dbReference type="ChEBI" id="CHEBI:18248"/>
    </ligandPart>
</feature>
<reference evidence="11 12" key="1">
    <citation type="submission" date="2016-03" db="EMBL/GenBank/DDBJ databases">
        <title>Whole genome sequencing of Grifola frondosa 9006-11.</title>
        <authorList>
            <person name="Min B."/>
            <person name="Park H."/>
            <person name="Kim J.-G."/>
            <person name="Cho H."/>
            <person name="Oh Y.-L."/>
            <person name="Kong W.-S."/>
            <person name="Choi I.-G."/>
        </authorList>
    </citation>
    <scope>NUCLEOTIDE SEQUENCE [LARGE SCALE GENOMIC DNA]</scope>
    <source>
        <strain evidence="11 12">9006-11</strain>
    </source>
</reference>
<dbReference type="SUPFAM" id="SSF48264">
    <property type="entry name" value="Cytochrome P450"/>
    <property type="match status" value="1"/>
</dbReference>
<keyword evidence="6" id="KW-0560">Oxidoreductase</keyword>
<dbReference type="InterPro" id="IPR001128">
    <property type="entry name" value="Cyt_P450"/>
</dbReference>
<evidence type="ECO:0000256" key="2">
    <source>
        <dbReference type="ARBA" id="ARBA00005179"/>
    </source>
</evidence>
<dbReference type="EMBL" id="LUGG01000024">
    <property type="protein sequence ID" value="OBZ67495.1"/>
    <property type="molecule type" value="Genomic_DNA"/>
</dbReference>
<dbReference type="OMA" id="MDMRYLE"/>
<dbReference type="Gene3D" id="1.10.630.10">
    <property type="entry name" value="Cytochrome P450"/>
    <property type="match status" value="1"/>
</dbReference>
<evidence type="ECO:0000256" key="7">
    <source>
        <dbReference type="ARBA" id="ARBA00023004"/>
    </source>
</evidence>
<comment type="similarity">
    <text evidence="3">Belongs to the cytochrome P450 family.</text>
</comment>
<name>A0A1C7LRN2_GRIFR</name>
<dbReference type="Proteomes" id="UP000092993">
    <property type="component" value="Unassembled WGS sequence"/>
</dbReference>
<organism evidence="11 12">
    <name type="scientific">Grifola frondosa</name>
    <name type="common">Maitake</name>
    <name type="synonym">Polyporus frondosus</name>
    <dbReference type="NCBI Taxonomy" id="5627"/>
    <lineage>
        <taxon>Eukaryota</taxon>
        <taxon>Fungi</taxon>
        <taxon>Dikarya</taxon>
        <taxon>Basidiomycota</taxon>
        <taxon>Agaricomycotina</taxon>
        <taxon>Agaricomycetes</taxon>
        <taxon>Polyporales</taxon>
        <taxon>Grifolaceae</taxon>
        <taxon>Grifola</taxon>
    </lineage>
</organism>
<dbReference type="OrthoDB" id="1470350at2759"/>
<evidence type="ECO:0000256" key="4">
    <source>
        <dbReference type="ARBA" id="ARBA00022617"/>
    </source>
</evidence>
<sequence length="587" mass="64817">MRLGKSNACPHTTSVFVGGLKSYGTTPSPFFRSFYANRLAFLWPYQTSILRSVFLPRSFAPSLNLVMFTPSFTSLLLTLLGALSLARYVSNRRRQDIYRLPSAPREIAHWLWGHELLSFEHEATEMYSKWVAICGPFFKIKAALFHSDLIVAADHAAVQHIFQNADDYVKSPAFRPPVANVLGKGLVWAEGDDHKKQRRILAPAFSPEAIKGMADDVSECSEKLESRLTNYVLAHGGSATVNIVEYTSTCTLDIIGRVAFGHDFKSGQSTEAKEIHASWTGHVNTGLTFGAFIAMLVIRALPFITQIPLPAIKAGGRIREIVSKLAMRIVQSGTVAEKGKDILSVLIKADRKHGSKTDGLTSQQLVDNVSTFIMVGHETTAGSLSFTLLELARKPEVQQRLREEVRQFGRDLGYDDIQKLEFLDAVVKEGLRMHPASPQTERVALKDDVIPLSKPIQTANGETLSSIRVKAGQVFHVPFTTMNTNPDVWGPDAREFKPERWVTPGGVPPPSDLPHGWSGIVTFCDGPRNCIGYRLAIFEFKIILATLVRSLEFHDTTAEIHEKISPTLQPVTDGKGGLLPIHVTLAA</sequence>
<dbReference type="InterPro" id="IPR002401">
    <property type="entry name" value="Cyt_P450_E_grp-I"/>
</dbReference>
<dbReference type="InterPro" id="IPR036396">
    <property type="entry name" value="Cyt_P450_sf"/>
</dbReference>
<proteinExistence type="inferred from homology"/>
<keyword evidence="10" id="KW-1133">Transmembrane helix</keyword>
<keyword evidence="12" id="KW-1185">Reference proteome</keyword>
<evidence type="ECO:0000256" key="9">
    <source>
        <dbReference type="PIRSR" id="PIRSR602401-1"/>
    </source>
</evidence>
<dbReference type="InterPro" id="IPR050121">
    <property type="entry name" value="Cytochrome_P450_monoxygenase"/>
</dbReference>
<keyword evidence="4 9" id="KW-0349">Heme</keyword>
<evidence type="ECO:0000313" key="12">
    <source>
        <dbReference type="Proteomes" id="UP000092993"/>
    </source>
</evidence>
<feature type="transmembrane region" description="Helical" evidence="10">
    <location>
        <begin position="65"/>
        <end position="89"/>
    </location>
</feature>
<evidence type="ECO:0000256" key="10">
    <source>
        <dbReference type="SAM" id="Phobius"/>
    </source>
</evidence>
<keyword evidence="10" id="KW-0812">Transmembrane</keyword>
<dbReference type="CDD" id="cd11069">
    <property type="entry name" value="CYP_FUM15-like"/>
    <property type="match status" value="1"/>
</dbReference>
<evidence type="ECO:0000313" key="11">
    <source>
        <dbReference type="EMBL" id="OBZ67495.1"/>
    </source>
</evidence>
<evidence type="ECO:0000256" key="5">
    <source>
        <dbReference type="ARBA" id="ARBA00022723"/>
    </source>
</evidence>
<dbReference type="STRING" id="5627.A0A1C7LRN2"/>
<keyword evidence="10" id="KW-0472">Membrane</keyword>